<reference evidence="2" key="1">
    <citation type="submission" date="2014-12" db="EMBL/GenBank/DDBJ databases">
        <title>Insight into the proteome of Arion vulgaris.</title>
        <authorList>
            <person name="Aradska J."/>
            <person name="Bulat T."/>
            <person name="Smidak R."/>
            <person name="Sarate P."/>
            <person name="Gangsoo J."/>
            <person name="Sialana F."/>
            <person name="Bilban M."/>
            <person name="Lubec G."/>
        </authorList>
    </citation>
    <scope>NUCLEOTIDE SEQUENCE</scope>
    <source>
        <tissue evidence="2">Skin</tissue>
    </source>
</reference>
<sequence>MVQSVTLEMELVHARLVGQAKFVTEPVHRELLEKTADKDVTVVTVQNVIQYLESVCVQLDGEALHATKNVLLVTTVLDVASHVNASMVLSVTM</sequence>
<gene>
    <name evidence="2" type="primary">ORF52937</name>
    <name evidence="1" type="synonym">ORF52933</name>
</gene>
<evidence type="ECO:0000313" key="2">
    <source>
        <dbReference type="EMBL" id="CEK64790.1"/>
    </source>
</evidence>
<dbReference type="EMBL" id="HACG01017925">
    <property type="protein sequence ID" value="CEK64790.1"/>
    <property type="molecule type" value="Transcribed_RNA"/>
</dbReference>
<dbReference type="EMBL" id="HACG01017924">
    <property type="protein sequence ID" value="CEK64789.1"/>
    <property type="molecule type" value="Transcribed_RNA"/>
</dbReference>
<evidence type="ECO:0000313" key="1">
    <source>
        <dbReference type="EMBL" id="CEK64789.1"/>
    </source>
</evidence>
<dbReference type="AlphaFoldDB" id="A0A0B6ZAM4"/>
<organism evidence="2">
    <name type="scientific">Arion vulgaris</name>
    <dbReference type="NCBI Taxonomy" id="1028688"/>
    <lineage>
        <taxon>Eukaryota</taxon>
        <taxon>Metazoa</taxon>
        <taxon>Spiralia</taxon>
        <taxon>Lophotrochozoa</taxon>
        <taxon>Mollusca</taxon>
        <taxon>Gastropoda</taxon>
        <taxon>Heterobranchia</taxon>
        <taxon>Euthyneura</taxon>
        <taxon>Panpulmonata</taxon>
        <taxon>Eupulmonata</taxon>
        <taxon>Stylommatophora</taxon>
        <taxon>Helicina</taxon>
        <taxon>Arionoidea</taxon>
        <taxon>Arionidae</taxon>
        <taxon>Arion</taxon>
    </lineage>
</organism>
<name>A0A0B6ZAM4_9EUPU</name>
<proteinExistence type="predicted"/>
<protein>
    <submittedName>
        <fullName evidence="2">Uncharacterized protein</fullName>
    </submittedName>
</protein>
<accession>A0A0B6ZAM4</accession>